<evidence type="ECO:0000259" key="2">
    <source>
        <dbReference type="Pfam" id="PF13478"/>
    </source>
</evidence>
<dbReference type="Pfam" id="PF02625">
    <property type="entry name" value="XdhC_CoxI"/>
    <property type="match status" value="1"/>
</dbReference>
<dbReference type="InterPro" id="IPR052698">
    <property type="entry name" value="MoCofactor_Util/Proc"/>
</dbReference>
<dbReference type="PANTHER" id="PTHR30388:SF6">
    <property type="entry name" value="XANTHINE DEHYDROGENASE SUBUNIT A-RELATED"/>
    <property type="match status" value="1"/>
</dbReference>
<dbReference type="Proteomes" id="UP001596091">
    <property type="component" value="Unassembled WGS sequence"/>
</dbReference>
<dbReference type="InterPro" id="IPR027051">
    <property type="entry name" value="XdhC_Rossmann_dom"/>
</dbReference>
<dbReference type="RefSeq" id="WP_263333212.1">
    <property type="nucleotide sequence ID" value="NZ_JAGSYH010000001.1"/>
</dbReference>
<dbReference type="Gene3D" id="3.40.50.720">
    <property type="entry name" value="NAD(P)-binding Rossmann-like Domain"/>
    <property type="match status" value="1"/>
</dbReference>
<proteinExistence type="predicted"/>
<comment type="caution">
    <text evidence="3">The sequence shown here is derived from an EMBL/GenBank/DDBJ whole genome shotgun (WGS) entry which is preliminary data.</text>
</comment>
<evidence type="ECO:0000313" key="3">
    <source>
        <dbReference type="EMBL" id="MFC5864460.1"/>
    </source>
</evidence>
<evidence type="ECO:0000313" key="4">
    <source>
        <dbReference type="Proteomes" id="UP001596091"/>
    </source>
</evidence>
<accession>A0ABW1EME7</accession>
<protein>
    <submittedName>
        <fullName evidence="3">XdhC family protein</fullName>
    </submittedName>
</protein>
<evidence type="ECO:0000259" key="1">
    <source>
        <dbReference type="Pfam" id="PF02625"/>
    </source>
</evidence>
<dbReference type="Pfam" id="PF13478">
    <property type="entry name" value="XdhC_C"/>
    <property type="match status" value="1"/>
</dbReference>
<name>A0ABW1EME7_9BACT</name>
<feature type="domain" description="XdhC- CoxI" evidence="1">
    <location>
        <begin position="16"/>
        <end position="79"/>
    </location>
</feature>
<organism evidence="3 4">
    <name type="scientific">Acidicapsa dinghuensis</name>
    <dbReference type="NCBI Taxonomy" id="2218256"/>
    <lineage>
        <taxon>Bacteria</taxon>
        <taxon>Pseudomonadati</taxon>
        <taxon>Acidobacteriota</taxon>
        <taxon>Terriglobia</taxon>
        <taxon>Terriglobales</taxon>
        <taxon>Acidobacteriaceae</taxon>
        <taxon>Acidicapsa</taxon>
    </lineage>
</organism>
<dbReference type="EMBL" id="JBHSPH010000010">
    <property type="protein sequence ID" value="MFC5864460.1"/>
    <property type="molecule type" value="Genomic_DNA"/>
</dbReference>
<feature type="domain" description="XdhC Rossmann" evidence="2">
    <location>
        <begin position="193"/>
        <end position="342"/>
    </location>
</feature>
<keyword evidence="4" id="KW-1185">Reference proteome</keyword>
<gene>
    <name evidence="3" type="ORF">ACFPT7_19290</name>
</gene>
<dbReference type="InterPro" id="IPR003777">
    <property type="entry name" value="XdhC_CoxI"/>
</dbReference>
<sequence length="370" mass="40342">MSDLHQILPLWRELSSSGQDYVLATVVQVDGSGYRKPGARMIVTADGQHVGTISGGCLEAEVARKAFWYTQSGPVLRQYSTHPDDGDVPYGMGCGGIIHVFLERSVTANAVMEQIAHRFNSREPLAIATILDGDNTSQRAFWPDDTIEQDWNTGVANLAYESFLNRHTFCTNIENEGQTVRVFVEWLPARTGLFVFGAGDDAIPLVKFACQMGWFITVLDGRAHLATRVRFPEAHEVYAPTPDILSSLTTRPGDTAALLTHSLEQDTCALSFALDQNLAYIGVLGPRRRTEQILATLAAERSGSASIEDRVAFWMHRLHAPMGLDLGGNTPADIALAAIAEIQQCLSHTTGKSLSELRSNAQAARMEASA</sequence>
<dbReference type="PANTHER" id="PTHR30388">
    <property type="entry name" value="ALDEHYDE OXIDOREDUCTASE MOLYBDENUM COFACTOR ASSEMBLY PROTEIN"/>
    <property type="match status" value="1"/>
</dbReference>
<reference evidence="4" key="1">
    <citation type="journal article" date="2019" name="Int. J. Syst. Evol. Microbiol.">
        <title>The Global Catalogue of Microorganisms (GCM) 10K type strain sequencing project: providing services to taxonomists for standard genome sequencing and annotation.</title>
        <authorList>
            <consortium name="The Broad Institute Genomics Platform"/>
            <consortium name="The Broad Institute Genome Sequencing Center for Infectious Disease"/>
            <person name="Wu L."/>
            <person name="Ma J."/>
        </authorList>
    </citation>
    <scope>NUCLEOTIDE SEQUENCE [LARGE SCALE GENOMIC DNA]</scope>
    <source>
        <strain evidence="4">JCM 4087</strain>
    </source>
</reference>